<dbReference type="PANTHER" id="PTHR34011">
    <property type="entry name" value="PHYCOBILISOME 32.1 KDA LINKER POLYPEPTIDE, PHYCOCYANIN-ASSOCIATED, ROD 2-RELATED"/>
    <property type="match status" value="1"/>
</dbReference>
<evidence type="ECO:0000256" key="4">
    <source>
        <dbReference type="ARBA" id="ARBA00023078"/>
    </source>
</evidence>
<protein>
    <submittedName>
        <fullName evidence="8">Phycoerythrin class III gamma chain</fullName>
    </submittedName>
</protein>
<dbReference type="Pfam" id="PF00427">
    <property type="entry name" value="PBS_linker_poly"/>
    <property type="match status" value="1"/>
</dbReference>
<dbReference type="eggNOG" id="COG0237">
    <property type="taxonomic scope" value="Bacteria"/>
</dbReference>
<dbReference type="InterPro" id="IPR038255">
    <property type="entry name" value="PBS_linker_sf"/>
</dbReference>
<organism evidence="8 9">
    <name type="scientific">Prochlorococcus marinus (strain SARG / CCMP1375 / SS120)</name>
    <dbReference type="NCBI Taxonomy" id="167539"/>
    <lineage>
        <taxon>Bacteria</taxon>
        <taxon>Bacillati</taxon>
        <taxon>Cyanobacteriota</taxon>
        <taxon>Cyanophyceae</taxon>
        <taxon>Synechococcales</taxon>
        <taxon>Prochlorococcaceae</taxon>
        <taxon>Prochlorococcus</taxon>
    </lineage>
</organism>
<dbReference type="KEGG" id="pma:Pro_0345"/>
<accession>G3XCS3</accession>
<dbReference type="PATRIC" id="fig|167539.5.peg.354"/>
<evidence type="ECO:0000256" key="3">
    <source>
        <dbReference type="ARBA" id="ARBA00022738"/>
    </source>
</evidence>
<dbReference type="OrthoDB" id="538899at2"/>
<dbReference type="InterPro" id="IPR001297">
    <property type="entry name" value="PBS_linker_dom"/>
</dbReference>
<keyword evidence="9" id="KW-1185">Reference proteome</keyword>
<evidence type="ECO:0000313" key="9">
    <source>
        <dbReference type="Proteomes" id="UP000001420"/>
    </source>
</evidence>
<comment type="similarity">
    <text evidence="6">Belongs to the phycobilisome linker protein family.</text>
</comment>
<feature type="domain" description="PBS-linker" evidence="7">
    <location>
        <begin position="87"/>
        <end position="266"/>
    </location>
</feature>
<sequence length="270" mass="31510">MKTSKADFISRHSLEVKLSDISKRESFSYGKTRVSGSKQTTYIMHSRSVYMPGQEKLFTSNYPANPNQVIDKEMIQLRNIYKRKNYINSKQPIGSKTIHRSQDAFTYKRFAPISDEALEIAVVAAYKQIFGNLNPMESERPKELERRLRNGDIPIREFIRSLAKSEFYSRHFIERVSQIRSVELRFMHLLGRPLKDESELINNINFIREKGFESHIDSLMNSLEYEEHFGEDIVPFQRHWNSPCGSTTSSFIKTALFRKGFASSDNVIYK</sequence>
<dbReference type="HOGENOM" id="CLU_1057116_0_0_3"/>
<dbReference type="GO" id="GO:0030089">
    <property type="term" value="C:phycobilisome"/>
    <property type="evidence" value="ECO:0007669"/>
    <property type="project" value="UniProtKB-UniRule"/>
</dbReference>
<reference evidence="8 9" key="1">
    <citation type="journal article" date="2003" name="Proc. Natl. Acad. Sci. U.S.A.">
        <title>Genome sequence of the cyanobacterium Prochlorococcus marinus SS120, a nearly minimal oxyphototrophic genome.</title>
        <authorList>
            <person name="Dufresne A."/>
            <person name="Salanoubat M."/>
            <person name="Partensky F."/>
            <person name="Artiguenave F."/>
            <person name="Axmann I.M."/>
            <person name="Barbe V."/>
            <person name="Duprat S."/>
            <person name="Galperin M.Y."/>
            <person name="Koonin E.V."/>
            <person name="Le Gall F."/>
            <person name="Makarova K.S."/>
            <person name="Ostrowski M."/>
            <person name="Oztas S."/>
            <person name="Robert C."/>
            <person name="Rogozin I.B."/>
            <person name="Scanlan D.J."/>
            <person name="Tandeau de Marsac N."/>
            <person name="Weissenbach J."/>
            <person name="Wincker P."/>
            <person name="Wolf Y.I."/>
            <person name="Hess W.R."/>
        </authorList>
    </citation>
    <scope>NUCLEOTIDE SEQUENCE [LARGE SCALE GENOMIC DNA]</scope>
    <source>
        <strain evidence="9">SARG / CCMP1375 / SS120</strain>
    </source>
</reference>
<proteinExistence type="inferred from homology"/>
<dbReference type="Proteomes" id="UP000001420">
    <property type="component" value="Chromosome"/>
</dbReference>
<dbReference type="GO" id="GO:0012505">
    <property type="term" value="C:endomembrane system"/>
    <property type="evidence" value="ECO:0007669"/>
    <property type="project" value="UniProtKB-SubCell"/>
</dbReference>
<dbReference type="RefSeq" id="WP_011124500.1">
    <property type="nucleotide sequence ID" value="NC_005042.1"/>
</dbReference>
<gene>
    <name evidence="8" type="primary">ppeC</name>
    <name evidence="8" type="ordered locus">Pro_0345</name>
</gene>
<evidence type="ECO:0000256" key="2">
    <source>
        <dbReference type="ARBA" id="ARBA00022549"/>
    </source>
</evidence>
<comment type="subcellular location">
    <subcellularLocation>
        <location evidence="1">Endomembrane system</location>
    </subcellularLocation>
</comment>
<name>G3XCS3_PROMA</name>
<keyword evidence="5" id="KW-0472">Membrane</keyword>
<dbReference type="Gene3D" id="1.10.3130.20">
    <property type="entry name" value="Phycobilisome linker domain"/>
    <property type="match status" value="1"/>
</dbReference>
<evidence type="ECO:0000313" key="8">
    <source>
        <dbReference type="EMBL" id="AAP99391.1"/>
    </source>
</evidence>
<keyword evidence="3 6" id="KW-0605">Phycobilisome</keyword>
<keyword evidence="2" id="KW-0042">Antenna complex</keyword>
<evidence type="ECO:0000256" key="5">
    <source>
        <dbReference type="ARBA" id="ARBA00023136"/>
    </source>
</evidence>
<dbReference type="PROSITE" id="PS51445">
    <property type="entry name" value="PBS_LINKER"/>
    <property type="match status" value="1"/>
</dbReference>
<evidence type="ECO:0000256" key="6">
    <source>
        <dbReference type="PROSITE-ProRule" id="PRU00775"/>
    </source>
</evidence>
<keyword evidence="4" id="KW-0793">Thylakoid</keyword>
<dbReference type="GO" id="GO:0015979">
    <property type="term" value="P:photosynthesis"/>
    <property type="evidence" value="ECO:0007669"/>
    <property type="project" value="InterPro"/>
</dbReference>
<dbReference type="EnsemblBacteria" id="AAP99391">
    <property type="protein sequence ID" value="AAP99391"/>
    <property type="gene ID" value="Pro_0345"/>
</dbReference>
<evidence type="ECO:0000259" key="7">
    <source>
        <dbReference type="PROSITE" id="PS51445"/>
    </source>
</evidence>
<dbReference type="EMBL" id="AE017126">
    <property type="protein sequence ID" value="AAP99391.1"/>
    <property type="molecule type" value="Genomic_DNA"/>
</dbReference>
<dbReference type="STRING" id="167539.Pro_0345"/>
<evidence type="ECO:0000256" key="1">
    <source>
        <dbReference type="ARBA" id="ARBA00004308"/>
    </source>
</evidence>
<dbReference type="AlphaFoldDB" id="G3XCS3"/>